<reference evidence="2" key="1">
    <citation type="journal article" date="2014" name="Int. J. Syst. Evol. Microbiol.">
        <title>Complete genome sequence of Corynebacterium casei LMG S-19264T (=DSM 44701T), isolated from a smear-ripened cheese.</title>
        <authorList>
            <consortium name="US DOE Joint Genome Institute (JGI-PGF)"/>
            <person name="Walter F."/>
            <person name="Albersmeier A."/>
            <person name="Kalinowski J."/>
            <person name="Ruckert C."/>
        </authorList>
    </citation>
    <scope>NUCLEOTIDE SEQUENCE</scope>
    <source>
        <strain evidence="2">JCM 4790</strain>
    </source>
</reference>
<dbReference type="EMBL" id="BMVU01000037">
    <property type="protein sequence ID" value="GGX96886.1"/>
    <property type="molecule type" value="Genomic_DNA"/>
</dbReference>
<evidence type="ECO:0000313" key="3">
    <source>
        <dbReference type="Proteomes" id="UP000619244"/>
    </source>
</evidence>
<dbReference type="Pfam" id="PF13185">
    <property type="entry name" value="GAF_2"/>
    <property type="match status" value="1"/>
</dbReference>
<feature type="domain" description="GAF" evidence="1">
    <location>
        <begin position="81"/>
        <end position="220"/>
    </location>
</feature>
<dbReference type="SUPFAM" id="SSF55781">
    <property type="entry name" value="GAF domain-like"/>
    <property type="match status" value="1"/>
</dbReference>
<accession>A0A918U5E7</accession>
<dbReference type="InterPro" id="IPR029016">
    <property type="entry name" value="GAF-like_dom_sf"/>
</dbReference>
<dbReference type="Gene3D" id="3.30.450.40">
    <property type="match status" value="1"/>
</dbReference>
<proteinExistence type="predicted"/>
<sequence length="223" mass="23983">MVMNVQRGVPVVDRAAVCDRTAQIRMQSDRARARAEQAQVDAESLTSRIRIAALDRPRDRARFAGVDFLDPYFLAATPPPALLQALLECITDATDVQVCDAQQVDAVHGGLRLVAHRGMSRPFLDYFAVVDGRGTACAQAARTGRPVSVGDVATSGLYSQDSRQVMLEAGSRAVRSVPLCTPGGPVMAMVSVHHRAPNGLRDVDTDLLGALARAAARALHWHH</sequence>
<protein>
    <recommendedName>
        <fullName evidence="1">GAF domain-containing protein</fullName>
    </recommendedName>
</protein>
<dbReference type="AlphaFoldDB" id="A0A918U5E7"/>
<dbReference type="InterPro" id="IPR003018">
    <property type="entry name" value="GAF"/>
</dbReference>
<keyword evidence="3" id="KW-1185">Reference proteome</keyword>
<reference evidence="2" key="2">
    <citation type="submission" date="2020-09" db="EMBL/GenBank/DDBJ databases">
        <authorList>
            <person name="Sun Q."/>
            <person name="Ohkuma M."/>
        </authorList>
    </citation>
    <scope>NUCLEOTIDE SEQUENCE</scope>
    <source>
        <strain evidence="2">JCM 4790</strain>
    </source>
</reference>
<organism evidence="2 3">
    <name type="scientific">Streptomyces minutiscleroticus</name>
    <dbReference type="NCBI Taxonomy" id="68238"/>
    <lineage>
        <taxon>Bacteria</taxon>
        <taxon>Bacillati</taxon>
        <taxon>Actinomycetota</taxon>
        <taxon>Actinomycetes</taxon>
        <taxon>Kitasatosporales</taxon>
        <taxon>Streptomycetaceae</taxon>
        <taxon>Streptomyces</taxon>
    </lineage>
</organism>
<evidence type="ECO:0000259" key="1">
    <source>
        <dbReference type="Pfam" id="PF13185"/>
    </source>
</evidence>
<dbReference type="RefSeq" id="WP_190193313.1">
    <property type="nucleotide sequence ID" value="NZ_BMVU01000037.1"/>
</dbReference>
<evidence type="ECO:0000313" key="2">
    <source>
        <dbReference type="EMBL" id="GGX96886.1"/>
    </source>
</evidence>
<comment type="caution">
    <text evidence="2">The sequence shown here is derived from an EMBL/GenBank/DDBJ whole genome shotgun (WGS) entry which is preliminary data.</text>
</comment>
<name>A0A918U5E7_9ACTN</name>
<dbReference type="Proteomes" id="UP000619244">
    <property type="component" value="Unassembled WGS sequence"/>
</dbReference>
<gene>
    <name evidence="2" type="ORF">GCM10010358_58270</name>
</gene>